<keyword evidence="1" id="KW-0812">Transmembrane</keyword>
<proteinExistence type="predicted"/>
<accession>A0A2R5EQD4</accession>
<reference evidence="2 3" key="1">
    <citation type="submission" date="2017-08" db="EMBL/GenBank/DDBJ databases">
        <title>Substantial Increase in Enzyme Production by Combined Drug-Resistance Mutations in Paenibacillus agaridevorans.</title>
        <authorList>
            <person name="Tanaka Y."/>
            <person name="Funane K."/>
            <person name="Hosaka T."/>
            <person name="Shiwa Y."/>
            <person name="Fujita N."/>
            <person name="Miyazaki T."/>
            <person name="Yoshikawa H."/>
            <person name="Murakami K."/>
            <person name="Kasahara K."/>
            <person name="Inaoka T."/>
            <person name="Hiraga Y."/>
            <person name="Ochi K."/>
        </authorList>
    </citation>
    <scope>NUCLEOTIDE SEQUENCE [LARGE SCALE GENOMIC DNA]</scope>
    <source>
        <strain evidence="2 3">T-3040</strain>
    </source>
</reference>
<dbReference type="RefSeq" id="WP_108993747.1">
    <property type="nucleotide sequence ID" value="NZ_BDQX01000173.1"/>
</dbReference>
<feature type="transmembrane region" description="Helical" evidence="1">
    <location>
        <begin position="178"/>
        <end position="196"/>
    </location>
</feature>
<dbReference type="AlphaFoldDB" id="A0A2R5EQD4"/>
<organism evidence="2 3">
    <name type="scientific">Paenibacillus agaridevorans</name>
    <dbReference type="NCBI Taxonomy" id="171404"/>
    <lineage>
        <taxon>Bacteria</taxon>
        <taxon>Bacillati</taxon>
        <taxon>Bacillota</taxon>
        <taxon>Bacilli</taxon>
        <taxon>Bacillales</taxon>
        <taxon>Paenibacillaceae</taxon>
        <taxon>Paenibacillus</taxon>
    </lineage>
</organism>
<comment type="caution">
    <text evidence="2">The sequence shown here is derived from an EMBL/GenBank/DDBJ whole genome shotgun (WGS) entry which is preliminary data.</text>
</comment>
<feature type="transmembrane region" description="Helical" evidence="1">
    <location>
        <begin position="104"/>
        <end position="122"/>
    </location>
</feature>
<keyword evidence="3" id="KW-1185">Reference proteome</keyword>
<feature type="transmembrane region" description="Helical" evidence="1">
    <location>
        <begin position="233"/>
        <end position="249"/>
    </location>
</feature>
<dbReference type="EMBL" id="BDQX01000173">
    <property type="protein sequence ID" value="GBG08900.1"/>
    <property type="molecule type" value="Genomic_DNA"/>
</dbReference>
<dbReference type="Proteomes" id="UP000245202">
    <property type="component" value="Unassembled WGS sequence"/>
</dbReference>
<gene>
    <name evidence="2" type="ORF">PAT3040_03513</name>
</gene>
<evidence type="ECO:0000313" key="3">
    <source>
        <dbReference type="Proteomes" id="UP000245202"/>
    </source>
</evidence>
<feature type="transmembrane region" description="Helical" evidence="1">
    <location>
        <begin position="79"/>
        <end position="98"/>
    </location>
</feature>
<evidence type="ECO:0000313" key="2">
    <source>
        <dbReference type="EMBL" id="GBG08900.1"/>
    </source>
</evidence>
<protein>
    <submittedName>
        <fullName evidence="2">Uncharacterized protein</fullName>
    </submittedName>
</protein>
<evidence type="ECO:0000256" key="1">
    <source>
        <dbReference type="SAM" id="Phobius"/>
    </source>
</evidence>
<sequence length="266" mass="30272">MSKKKATSSLRARNHDDELIELDKEFQQFKLEEFTVEYPSEDAITRTIDAMRPYVTQAAAPRVKYSFLRQLQVMQIQPLFWLANLLFFCMGLLVWYVWEGDPYKIMLLLSPIPFLLGLLEVFRGRNEGLLELEISCKYSAQQLLLMKLIVICAYNILLCLALIGIFGIFGEPLLLSKLIMYWTAPFAVAVSVGLAVASRVRNVLSVPIALVIWLFIAYGFLIGLEHYEQASELPYIAGLATVFVAACIAKQIQRLKKGFAYYEAVH</sequence>
<feature type="transmembrane region" description="Helical" evidence="1">
    <location>
        <begin position="143"/>
        <end position="166"/>
    </location>
</feature>
<keyword evidence="1" id="KW-0472">Membrane</keyword>
<feature type="transmembrane region" description="Helical" evidence="1">
    <location>
        <begin position="203"/>
        <end position="221"/>
    </location>
</feature>
<name>A0A2R5EQD4_9BACL</name>
<keyword evidence="1" id="KW-1133">Transmembrane helix</keyword>